<dbReference type="Pfam" id="PF14032">
    <property type="entry name" value="PknH_C"/>
    <property type="match status" value="1"/>
</dbReference>
<evidence type="ECO:0000259" key="1">
    <source>
        <dbReference type="Pfam" id="PF14032"/>
    </source>
</evidence>
<reference evidence="2" key="2">
    <citation type="submission" date="2020-09" db="EMBL/GenBank/DDBJ databases">
        <authorList>
            <person name="Sun Q."/>
            <person name="Zhou Y."/>
        </authorList>
    </citation>
    <scope>NUCLEOTIDE SEQUENCE</scope>
    <source>
        <strain evidence="2">CGMCC 4.7299</strain>
    </source>
</reference>
<reference evidence="2" key="1">
    <citation type="journal article" date="2014" name="Int. J. Syst. Evol. Microbiol.">
        <title>Complete genome sequence of Corynebacterium casei LMG S-19264T (=DSM 44701T), isolated from a smear-ripened cheese.</title>
        <authorList>
            <consortium name="US DOE Joint Genome Institute (JGI-PGF)"/>
            <person name="Walter F."/>
            <person name="Albersmeier A."/>
            <person name="Kalinowski J."/>
            <person name="Ruckert C."/>
        </authorList>
    </citation>
    <scope>NUCLEOTIDE SEQUENCE</scope>
    <source>
        <strain evidence="2">CGMCC 4.7299</strain>
    </source>
</reference>
<dbReference type="AlphaFoldDB" id="A0A8J3C2E2"/>
<comment type="caution">
    <text evidence="2">The sequence shown here is derived from an EMBL/GenBank/DDBJ whole genome shotgun (WGS) entry which is preliminary data.</text>
</comment>
<accession>A0A8J3C2E2</accession>
<proteinExistence type="predicted"/>
<protein>
    <recommendedName>
        <fullName evidence="1">PknH-like extracellular domain-containing protein</fullName>
    </recommendedName>
</protein>
<dbReference type="EMBL" id="BMMX01000028">
    <property type="protein sequence ID" value="GGL07851.1"/>
    <property type="molecule type" value="Genomic_DNA"/>
</dbReference>
<sequence length="247" mass="25426">MFEIGAAPRGVVAGRAVALRAVAACVLAVTIAGCGSSDDAPDPPDGGLITVTTMRGALLQGSDIGPTWQPPGETPDPQRLVRFCGGPSDATAVPVPPGADQVTQSLVDEGEEGAQTLHQSALVYPDEAGAQAGLAALRAVADGCRASVSVPARPTGDTSEPAFTETTKTTPLAEGQWTGFVLERHKTYEPEHPGLADTAVAVLASRNVLLVDQYAIYRLGVTRSASTGAQFDADWRKLVGTVVQRVG</sequence>
<organism evidence="2 3">
    <name type="scientific">Mangrovihabitans endophyticus</name>
    <dbReference type="NCBI Taxonomy" id="1751298"/>
    <lineage>
        <taxon>Bacteria</taxon>
        <taxon>Bacillati</taxon>
        <taxon>Actinomycetota</taxon>
        <taxon>Actinomycetes</taxon>
        <taxon>Micromonosporales</taxon>
        <taxon>Micromonosporaceae</taxon>
        <taxon>Mangrovihabitans</taxon>
    </lineage>
</organism>
<dbReference type="RefSeq" id="WP_189081544.1">
    <property type="nucleotide sequence ID" value="NZ_BMMX01000028.1"/>
</dbReference>
<dbReference type="Proteomes" id="UP000656042">
    <property type="component" value="Unassembled WGS sequence"/>
</dbReference>
<evidence type="ECO:0000313" key="3">
    <source>
        <dbReference type="Proteomes" id="UP000656042"/>
    </source>
</evidence>
<gene>
    <name evidence="2" type="ORF">GCM10012284_47860</name>
</gene>
<evidence type="ECO:0000313" key="2">
    <source>
        <dbReference type="EMBL" id="GGL07851.1"/>
    </source>
</evidence>
<keyword evidence="3" id="KW-1185">Reference proteome</keyword>
<name>A0A8J3C2E2_9ACTN</name>
<feature type="domain" description="PknH-like extracellular" evidence="1">
    <location>
        <begin position="73"/>
        <end position="209"/>
    </location>
</feature>
<dbReference type="InterPro" id="IPR026954">
    <property type="entry name" value="PknH-like_Extracell"/>
</dbReference>